<dbReference type="CDD" id="cd13566">
    <property type="entry name" value="PBP2_phosphate"/>
    <property type="match status" value="1"/>
</dbReference>
<dbReference type="STRING" id="309803.CTN_1309"/>
<evidence type="ECO:0000256" key="3">
    <source>
        <dbReference type="ARBA" id="ARBA00022729"/>
    </source>
</evidence>
<dbReference type="GO" id="GO:0006817">
    <property type="term" value="P:phosphate ion transport"/>
    <property type="evidence" value="ECO:0007669"/>
    <property type="project" value="UniProtKB-UniRule"/>
</dbReference>
<dbReference type="InterPro" id="IPR050811">
    <property type="entry name" value="Phosphate_ABC_transporter"/>
</dbReference>
<evidence type="ECO:0000256" key="1">
    <source>
        <dbReference type="ARBA" id="ARBA00008725"/>
    </source>
</evidence>
<sequence>MSFMKRLFVLLFAMVSVFLVAKTLVIKGSNTVFPIAQLWIEEFKKVHPDVQVTLEGAGSSTGIAALFNGTADIANSSRWLKPEEIERMNKEGKYFIPFLVGFDGIAIVVNKKLGIDDISIETLKKIYTGEIQYWSQVNPNLPRKRIVVYSRNTASGTYETFENKVLGGARMAPYVRMVESTQIEIENVARNPYAIAYVGVGYVTDDVKVLKVNGIYPTKENILKGKYPLARPLFMFVDATNGFPEMGSLVFEYIMFAFSKKGQELLEKAGYVAAYGW</sequence>
<protein>
    <recommendedName>
        <fullName evidence="4">Phosphate-binding protein</fullName>
    </recommendedName>
</protein>
<comment type="similarity">
    <text evidence="1 4">Belongs to the PstS family.</text>
</comment>
<evidence type="ECO:0000313" key="6">
    <source>
        <dbReference type="EMBL" id="ACM23485.1"/>
    </source>
</evidence>
<dbReference type="PANTHER" id="PTHR30570">
    <property type="entry name" value="PERIPLASMIC PHOSPHATE BINDING COMPONENT OF PHOSPHATE ABC TRANSPORTER"/>
    <property type="match status" value="1"/>
</dbReference>
<name>B9K952_THENN</name>
<gene>
    <name evidence="6" type="ordered locus">CTN_1309</name>
</gene>
<keyword evidence="7" id="KW-1185">Reference proteome</keyword>
<dbReference type="NCBIfam" id="TIGR02136">
    <property type="entry name" value="ptsS_2"/>
    <property type="match status" value="1"/>
</dbReference>
<dbReference type="eggNOG" id="COG0226">
    <property type="taxonomic scope" value="Bacteria"/>
</dbReference>
<keyword evidence="3" id="KW-0732">Signal</keyword>
<dbReference type="SUPFAM" id="SSF53850">
    <property type="entry name" value="Periplasmic binding protein-like II"/>
    <property type="match status" value="1"/>
</dbReference>
<dbReference type="PANTHER" id="PTHR30570:SF1">
    <property type="entry name" value="PHOSPHATE-BINDING PROTEIN PSTS"/>
    <property type="match status" value="1"/>
</dbReference>
<keyword evidence="4" id="KW-0592">Phosphate transport</keyword>
<dbReference type="Gene3D" id="3.40.190.10">
    <property type="entry name" value="Periplasmic binding protein-like II"/>
    <property type="match status" value="2"/>
</dbReference>
<feature type="domain" description="PBP" evidence="5">
    <location>
        <begin position="21"/>
        <end position="260"/>
    </location>
</feature>
<organism evidence="6 7">
    <name type="scientific">Thermotoga neapolitana (strain ATCC 49049 / DSM 4359 / NBRC 107923 / NS-E)</name>
    <dbReference type="NCBI Taxonomy" id="309803"/>
    <lineage>
        <taxon>Bacteria</taxon>
        <taxon>Thermotogati</taxon>
        <taxon>Thermotogota</taxon>
        <taxon>Thermotogae</taxon>
        <taxon>Thermotogales</taxon>
        <taxon>Thermotogaceae</taxon>
        <taxon>Thermotoga</taxon>
    </lineage>
</organism>
<dbReference type="KEGG" id="tna:CTN_1309"/>
<dbReference type="Proteomes" id="UP000000445">
    <property type="component" value="Chromosome"/>
</dbReference>
<dbReference type="InterPro" id="IPR011862">
    <property type="entry name" value="Phos-bd"/>
</dbReference>
<dbReference type="GO" id="GO:0042301">
    <property type="term" value="F:phosphate ion binding"/>
    <property type="evidence" value="ECO:0007669"/>
    <property type="project" value="UniProtKB-UniRule"/>
</dbReference>
<dbReference type="AlphaFoldDB" id="B9K952"/>
<evidence type="ECO:0000256" key="2">
    <source>
        <dbReference type="ARBA" id="ARBA00022448"/>
    </source>
</evidence>
<dbReference type="InterPro" id="IPR024370">
    <property type="entry name" value="PBP_domain"/>
</dbReference>
<evidence type="ECO:0000313" key="7">
    <source>
        <dbReference type="Proteomes" id="UP000000445"/>
    </source>
</evidence>
<reference evidence="6 7" key="1">
    <citation type="journal article" date="2009" name="Biosci. Biotechnol. Biochem.">
        <title>WeGAS: a web-based microbial genome annotation system.</title>
        <authorList>
            <person name="Lee D."/>
            <person name="Seo H."/>
            <person name="Park C."/>
            <person name="Park K."/>
        </authorList>
    </citation>
    <scope>NUCLEOTIDE SEQUENCE [LARGE SCALE GENOMIC DNA]</scope>
    <source>
        <strain evidence="7">ATCC 49049 / DSM 4359 / NBRC 107923 / NS-E</strain>
    </source>
</reference>
<dbReference type="Pfam" id="PF12849">
    <property type="entry name" value="PBP_like_2"/>
    <property type="match status" value="1"/>
</dbReference>
<dbReference type="EMBL" id="CP000916">
    <property type="protein sequence ID" value="ACM23485.1"/>
    <property type="molecule type" value="Genomic_DNA"/>
</dbReference>
<keyword evidence="2 4" id="KW-0813">Transport</keyword>
<proteinExistence type="inferred from homology"/>
<accession>B9K952</accession>
<evidence type="ECO:0000259" key="5">
    <source>
        <dbReference type="Pfam" id="PF12849"/>
    </source>
</evidence>
<dbReference type="HOGENOM" id="CLU_026228_5_1_0"/>
<evidence type="ECO:0000256" key="4">
    <source>
        <dbReference type="RuleBase" id="RU367119"/>
    </source>
</evidence>
<comment type="function">
    <text evidence="4">Involved in the system for phosphate transport across the cytoplasmic membrane.</text>
</comment>